<accession>A0A2S4HJE9</accession>
<dbReference type="Pfam" id="PF11249">
    <property type="entry name" value="DUF3047"/>
    <property type="match status" value="1"/>
</dbReference>
<dbReference type="OrthoDB" id="9775969at2"/>
<organism evidence="2 3">
    <name type="scientific">Zhongshania marina</name>
    <dbReference type="NCBI Taxonomy" id="2304603"/>
    <lineage>
        <taxon>Bacteria</taxon>
        <taxon>Pseudomonadati</taxon>
        <taxon>Pseudomonadota</taxon>
        <taxon>Gammaproteobacteria</taxon>
        <taxon>Cellvibrionales</taxon>
        <taxon>Spongiibacteraceae</taxon>
        <taxon>Zhongshania</taxon>
    </lineage>
</organism>
<dbReference type="RefSeq" id="WP_103683229.1">
    <property type="nucleotide sequence ID" value="NZ_PQGG01000009.1"/>
</dbReference>
<name>A0A2S4HJE9_9GAMM</name>
<feature type="compositionally biased region" description="Polar residues" evidence="1">
    <location>
        <begin position="1"/>
        <end position="15"/>
    </location>
</feature>
<reference evidence="2" key="1">
    <citation type="submission" date="2018-01" db="EMBL/GenBank/DDBJ databases">
        <authorList>
            <person name="Yu X.-D."/>
        </authorList>
    </citation>
    <scope>NUCLEOTIDE SEQUENCE</scope>
    <source>
        <strain evidence="2">ZX-21</strain>
    </source>
</reference>
<comment type="caution">
    <text evidence="2">The sequence shown here is derived from an EMBL/GenBank/DDBJ whole genome shotgun (WGS) entry which is preliminary data.</text>
</comment>
<evidence type="ECO:0008006" key="4">
    <source>
        <dbReference type="Google" id="ProtNLM"/>
    </source>
</evidence>
<feature type="region of interest" description="Disordered" evidence="1">
    <location>
        <begin position="1"/>
        <end position="20"/>
    </location>
</feature>
<evidence type="ECO:0000313" key="2">
    <source>
        <dbReference type="EMBL" id="POP54030.1"/>
    </source>
</evidence>
<protein>
    <recommendedName>
        <fullName evidence="4">DUF3047 domain-containing protein</fullName>
    </recommendedName>
</protein>
<sequence>MSNKNQHELTSNNAPKPNRERRQFVKYLAASPLIAGPCAMAQAQQSSLPPYQAEAKDLHTQFDALAKKSSANIQSIEAFTITPNNLPWTQKLGPIKAGQQVTFFLTGIWWFSKEHNRWLEPGFVFFARVAGKSHASPIYNTMQNTGTLSSDRDGRLEIARAVGEFASPDGDLWVPEEHYLTGQGQITGIAIIWNESASSGLSKLFAAGDVNNLLKLEIQRQETEKLMPEGWNNYFAFGDGSIYTSSPKGHIQCCAQKNVGIIQYPVANQHLESGLKLNWRWVVEKLPSMLGEDQLLNHDYLSIAVEFDDGKDLTYMWSSQLPVGKVFACPIPGWNAVETHVVQRSGIEQLGKALDEERDIYSDYKSIINGPATRVVNVWLIATTIFMRGQGRCSYREISIGKRGHQQKIL</sequence>
<dbReference type="InterPro" id="IPR021409">
    <property type="entry name" value="DUF3047"/>
</dbReference>
<dbReference type="Proteomes" id="UP000237222">
    <property type="component" value="Unassembled WGS sequence"/>
</dbReference>
<dbReference type="AlphaFoldDB" id="A0A2S4HJE9"/>
<evidence type="ECO:0000256" key="1">
    <source>
        <dbReference type="SAM" id="MobiDB-lite"/>
    </source>
</evidence>
<proteinExistence type="predicted"/>
<gene>
    <name evidence="2" type="ORF">C0068_04120</name>
</gene>
<evidence type="ECO:0000313" key="3">
    <source>
        <dbReference type="Proteomes" id="UP000237222"/>
    </source>
</evidence>
<dbReference type="EMBL" id="PQGG01000009">
    <property type="protein sequence ID" value="POP54030.1"/>
    <property type="molecule type" value="Genomic_DNA"/>
</dbReference>